<comment type="caution">
    <text evidence="1">The sequence shown here is derived from an EMBL/GenBank/DDBJ whole genome shotgun (WGS) entry which is preliminary data.</text>
</comment>
<gene>
    <name evidence="1" type="ORF">MENTE1834_LOCUS48156</name>
</gene>
<evidence type="ECO:0000313" key="1">
    <source>
        <dbReference type="EMBL" id="CAK5125904.1"/>
    </source>
</evidence>
<evidence type="ECO:0000313" key="2">
    <source>
        <dbReference type="Proteomes" id="UP001497535"/>
    </source>
</evidence>
<organism evidence="1 2">
    <name type="scientific">Meloidogyne enterolobii</name>
    <name type="common">Root-knot nematode worm</name>
    <name type="synonym">Meloidogyne mayaguensis</name>
    <dbReference type="NCBI Taxonomy" id="390850"/>
    <lineage>
        <taxon>Eukaryota</taxon>
        <taxon>Metazoa</taxon>
        <taxon>Ecdysozoa</taxon>
        <taxon>Nematoda</taxon>
        <taxon>Chromadorea</taxon>
        <taxon>Rhabditida</taxon>
        <taxon>Tylenchina</taxon>
        <taxon>Tylenchomorpha</taxon>
        <taxon>Tylenchoidea</taxon>
        <taxon>Meloidogynidae</taxon>
        <taxon>Meloidogyninae</taxon>
        <taxon>Meloidogyne</taxon>
    </lineage>
</organism>
<protein>
    <submittedName>
        <fullName evidence="1">Uncharacterized protein</fullName>
    </submittedName>
</protein>
<keyword evidence="2" id="KW-1185">Reference proteome</keyword>
<name>A0ACB1BAF5_MELEN</name>
<accession>A0ACB1BAF5</accession>
<sequence length="289" mass="33456">MDTSNLLLCYNKGCGAKFNPDENKEDSCIFHPGPPYFHDAYKIWKCCNKKSTDFSTWLSFEGCTRGPHNPDKPCNDVPKVLPSQPEVEEKMIVWNGLNKPAERSEAHNRERVSLSMQMTETSRKALENELQRRKENTYNGPETDLQECLHHPGNAIFHEGMKFWSCCERKTTDFGAFLDQLGCSRGKHCWTKQIDQTENLREDWFQRNGQILISIYCKGAIIEGTKIDTDGLNLKAKIKFNFGDKETLREYELFGEIIPSESMVLISERKVEIMLKQVNKDAWPRLTYK</sequence>
<dbReference type="Proteomes" id="UP001497535">
    <property type="component" value="Unassembled WGS sequence"/>
</dbReference>
<proteinExistence type="predicted"/>
<dbReference type="EMBL" id="CAVMJV010000219">
    <property type="protein sequence ID" value="CAK5125904.1"/>
    <property type="molecule type" value="Genomic_DNA"/>
</dbReference>
<reference evidence="1" key="1">
    <citation type="submission" date="2023-11" db="EMBL/GenBank/DDBJ databases">
        <authorList>
            <person name="Poullet M."/>
        </authorList>
    </citation>
    <scope>NUCLEOTIDE SEQUENCE</scope>
    <source>
        <strain evidence="1">E1834</strain>
    </source>
</reference>